<dbReference type="GO" id="GO:1900376">
    <property type="term" value="P:regulation of secondary metabolite biosynthetic process"/>
    <property type="evidence" value="ECO:0007669"/>
    <property type="project" value="TreeGrafter"/>
</dbReference>
<feature type="binding site" evidence="7">
    <location>
        <position position="99"/>
    </location>
    <ligand>
        <name>Zn(2+)</name>
        <dbReference type="ChEBI" id="CHEBI:29105"/>
    </ligand>
</feature>
<dbReference type="InterPro" id="IPR002481">
    <property type="entry name" value="FUR"/>
</dbReference>
<accession>A0A2N7PIL2</accession>
<dbReference type="GO" id="GO:0045892">
    <property type="term" value="P:negative regulation of DNA-templated transcription"/>
    <property type="evidence" value="ECO:0007669"/>
    <property type="project" value="TreeGrafter"/>
</dbReference>
<dbReference type="InterPro" id="IPR043135">
    <property type="entry name" value="Fur_C"/>
</dbReference>
<dbReference type="PANTHER" id="PTHR33202">
    <property type="entry name" value="ZINC UPTAKE REGULATION PROTEIN"/>
    <property type="match status" value="1"/>
</dbReference>
<gene>
    <name evidence="8" type="ORF">C0197_05280</name>
</gene>
<comment type="similarity">
    <text evidence="1">Belongs to the Fur family.</text>
</comment>
<keyword evidence="6" id="KW-0804">Transcription</keyword>
<dbReference type="GO" id="GO:0008270">
    <property type="term" value="F:zinc ion binding"/>
    <property type="evidence" value="ECO:0007669"/>
    <property type="project" value="TreeGrafter"/>
</dbReference>
<evidence type="ECO:0000256" key="6">
    <source>
        <dbReference type="ARBA" id="ARBA00023163"/>
    </source>
</evidence>
<comment type="cofactor">
    <cofactor evidence="7">
        <name>Zn(2+)</name>
        <dbReference type="ChEBI" id="CHEBI:29105"/>
    </cofactor>
    <text evidence="7">Binds 1 zinc ion per subunit.</text>
</comment>
<evidence type="ECO:0000256" key="4">
    <source>
        <dbReference type="ARBA" id="ARBA00023015"/>
    </source>
</evidence>
<dbReference type="Pfam" id="PF01475">
    <property type="entry name" value="FUR"/>
    <property type="match status" value="1"/>
</dbReference>
<evidence type="ECO:0000256" key="5">
    <source>
        <dbReference type="ARBA" id="ARBA00023125"/>
    </source>
</evidence>
<proteinExistence type="inferred from homology"/>
<dbReference type="Gene3D" id="3.30.1490.190">
    <property type="match status" value="1"/>
</dbReference>
<reference evidence="8 9" key="1">
    <citation type="submission" date="2018-01" db="EMBL/GenBank/DDBJ databases">
        <title>Metagenomic assembled genomes from two thermal pools in the Uzon Caldera, Kamchatka, Russia.</title>
        <authorList>
            <person name="Wilkins L."/>
            <person name="Ettinger C."/>
        </authorList>
    </citation>
    <scope>NUCLEOTIDE SEQUENCE [LARGE SCALE GENOMIC DNA]</scope>
    <source>
        <strain evidence="8">ZAV-15</strain>
    </source>
</reference>
<dbReference type="GO" id="GO:0003700">
    <property type="term" value="F:DNA-binding transcription factor activity"/>
    <property type="evidence" value="ECO:0007669"/>
    <property type="project" value="InterPro"/>
</dbReference>
<keyword evidence="7" id="KW-0479">Metal-binding</keyword>
<evidence type="ECO:0000256" key="7">
    <source>
        <dbReference type="PIRSR" id="PIRSR602481-1"/>
    </source>
</evidence>
<keyword evidence="5" id="KW-0238">DNA-binding</keyword>
<dbReference type="EMBL" id="PNIE01000075">
    <property type="protein sequence ID" value="PMP61781.1"/>
    <property type="molecule type" value="Genomic_DNA"/>
</dbReference>
<dbReference type="CDD" id="cd07153">
    <property type="entry name" value="Fur_like"/>
    <property type="match status" value="1"/>
</dbReference>
<evidence type="ECO:0000256" key="2">
    <source>
        <dbReference type="ARBA" id="ARBA00022491"/>
    </source>
</evidence>
<evidence type="ECO:0000313" key="8">
    <source>
        <dbReference type="EMBL" id="PMP61781.1"/>
    </source>
</evidence>
<feature type="binding site" evidence="7">
    <location>
        <position position="142"/>
    </location>
    <ligand>
        <name>Zn(2+)</name>
        <dbReference type="ChEBI" id="CHEBI:29105"/>
    </ligand>
</feature>
<organism evidence="8 9">
    <name type="scientific">Caldimicrobium thiodismutans</name>
    <dbReference type="NCBI Taxonomy" id="1653476"/>
    <lineage>
        <taxon>Bacteria</taxon>
        <taxon>Pseudomonadati</taxon>
        <taxon>Thermodesulfobacteriota</taxon>
        <taxon>Thermodesulfobacteria</taxon>
        <taxon>Thermodesulfobacteriales</taxon>
        <taxon>Thermodesulfobacteriaceae</taxon>
        <taxon>Caldimicrobium</taxon>
    </lineage>
</organism>
<feature type="binding site" evidence="7">
    <location>
        <position position="139"/>
    </location>
    <ligand>
        <name>Zn(2+)</name>
        <dbReference type="ChEBI" id="CHEBI:29105"/>
    </ligand>
</feature>
<dbReference type="PANTHER" id="PTHR33202:SF7">
    <property type="entry name" value="FERRIC UPTAKE REGULATION PROTEIN"/>
    <property type="match status" value="1"/>
</dbReference>
<sequence>MDMKNLIEDFKNFIKKKGLKYTSEREEVLREILEVEDHFDVDTLYFRLKNKNSKISKASIYRTLPLLIEAGYIQEVYKQAGHSYYEVTFNKLPHLHFICISCGRVDEVMDPRLNQLIKEHEQEKNYKLLSYHLEIFGICSNCKEALK</sequence>
<dbReference type="AlphaFoldDB" id="A0A2N7PIL2"/>
<dbReference type="Proteomes" id="UP000235731">
    <property type="component" value="Unassembled WGS sequence"/>
</dbReference>
<dbReference type="GO" id="GO:0000976">
    <property type="term" value="F:transcription cis-regulatory region binding"/>
    <property type="evidence" value="ECO:0007669"/>
    <property type="project" value="TreeGrafter"/>
</dbReference>
<dbReference type="InterPro" id="IPR036390">
    <property type="entry name" value="WH_DNA-bd_sf"/>
</dbReference>
<name>A0A2N7PIL2_9BACT</name>
<evidence type="ECO:0000256" key="1">
    <source>
        <dbReference type="ARBA" id="ARBA00007957"/>
    </source>
</evidence>
<protein>
    <submittedName>
        <fullName evidence="8">Transcriptional repressor</fullName>
    </submittedName>
</protein>
<evidence type="ECO:0000313" key="9">
    <source>
        <dbReference type="Proteomes" id="UP000235731"/>
    </source>
</evidence>
<comment type="caution">
    <text evidence="8">The sequence shown here is derived from an EMBL/GenBank/DDBJ whole genome shotgun (WGS) entry which is preliminary data.</text>
</comment>
<keyword evidence="4" id="KW-0805">Transcription regulation</keyword>
<feature type="binding site" evidence="7">
    <location>
        <position position="102"/>
    </location>
    <ligand>
        <name>Zn(2+)</name>
        <dbReference type="ChEBI" id="CHEBI:29105"/>
    </ligand>
</feature>
<keyword evidence="3 7" id="KW-0862">Zinc</keyword>
<dbReference type="SUPFAM" id="SSF46785">
    <property type="entry name" value="Winged helix' DNA-binding domain"/>
    <property type="match status" value="1"/>
</dbReference>
<evidence type="ECO:0000256" key="3">
    <source>
        <dbReference type="ARBA" id="ARBA00022833"/>
    </source>
</evidence>
<dbReference type="Gene3D" id="1.10.10.10">
    <property type="entry name" value="Winged helix-like DNA-binding domain superfamily/Winged helix DNA-binding domain"/>
    <property type="match status" value="1"/>
</dbReference>
<keyword evidence="2" id="KW-0678">Repressor</keyword>
<dbReference type="InterPro" id="IPR036388">
    <property type="entry name" value="WH-like_DNA-bd_sf"/>
</dbReference>